<dbReference type="InterPro" id="IPR050086">
    <property type="entry name" value="MetN_ABC_transporter-like"/>
</dbReference>
<dbReference type="PANTHER" id="PTHR43166">
    <property type="entry name" value="AMINO ACID IMPORT ATP-BINDING PROTEIN"/>
    <property type="match status" value="1"/>
</dbReference>
<dbReference type="OrthoDB" id="10255969at2759"/>
<reference evidence="7 8" key="1">
    <citation type="submission" date="2017-12" db="EMBL/GenBank/DDBJ databases">
        <title>Sequencing, de novo assembly and annotation of complete genome of a new Thraustochytrid species, strain FCC1311.</title>
        <authorList>
            <person name="Sedici K."/>
            <person name="Godart F."/>
            <person name="Aiese Cigliano R."/>
            <person name="Sanseverino W."/>
            <person name="Barakat M."/>
            <person name="Ortet P."/>
            <person name="Marechal E."/>
            <person name="Cagnac O."/>
            <person name="Amato A."/>
        </authorList>
    </citation>
    <scope>NUCLEOTIDE SEQUENCE [LARGE SCALE GENOMIC DNA]</scope>
</reference>
<comment type="caution">
    <text evidence="7">The sequence shown here is derived from an EMBL/GenBank/DDBJ whole genome shotgun (WGS) entry which is preliminary data.</text>
</comment>
<organism evidence="7 8">
    <name type="scientific">Hondaea fermentalgiana</name>
    <dbReference type="NCBI Taxonomy" id="2315210"/>
    <lineage>
        <taxon>Eukaryota</taxon>
        <taxon>Sar</taxon>
        <taxon>Stramenopiles</taxon>
        <taxon>Bigyra</taxon>
        <taxon>Labyrinthulomycetes</taxon>
        <taxon>Thraustochytrida</taxon>
        <taxon>Thraustochytriidae</taxon>
        <taxon>Hondaea</taxon>
    </lineage>
</organism>
<evidence type="ECO:0000256" key="4">
    <source>
        <dbReference type="ARBA" id="ARBA00022475"/>
    </source>
</evidence>
<accession>A0A2R5GAL4</accession>
<dbReference type="Gene3D" id="3.40.50.300">
    <property type="entry name" value="P-loop containing nucleotide triphosphate hydrolases"/>
    <property type="match status" value="3"/>
</dbReference>
<dbReference type="Proteomes" id="UP000241890">
    <property type="component" value="Unassembled WGS sequence"/>
</dbReference>
<protein>
    <submittedName>
        <fullName evidence="7">ABC-type molybdenum transporter ATP-binding protein ModF</fullName>
    </submittedName>
</protein>
<proteinExistence type="inferred from homology"/>
<dbReference type="InParanoid" id="A0A2R5GAL4"/>
<dbReference type="CDD" id="cd00267">
    <property type="entry name" value="ABC_ATPase"/>
    <property type="match status" value="1"/>
</dbReference>
<evidence type="ECO:0000313" key="8">
    <source>
        <dbReference type="Proteomes" id="UP000241890"/>
    </source>
</evidence>
<dbReference type="SUPFAM" id="SSF52540">
    <property type="entry name" value="P-loop containing nucleoside triphosphate hydrolases"/>
    <property type="match status" value="2"/>
</dbReference>
<sequence>MGSSARPLVELVNVALRPFRTPGTSLYLTGRAKSASEHAQARDIAYVSLRASDAKLAEQARRVQELGTWDRLTHDDLNVDRLVSPEAFDEANGLANLGIADLLGRHVLELSTGQLRKICIAQELLKRPRICIFDEPFDGLDVESRSSLASLLAQPGPTQTVLISHRINEISEVPGITHVLEIGEDNQIRRMGRKEDILENQDVMSHLDHAAQTKWADAGAVEPQLRDEIASLLKESAPPARSNQDVEVPIIEMKNVKVQFGDAVILKDLSWTIRPGEHWSVEGPNGSGGQQRLVLICRALASGPHDLLLLDEPFHGLDAATRQHMLSVLEIVKDHCAMVFVTHHADERPLFIKNRLVLKPGERPEIIHNSS</sequence>
<dbReference type="PANTHER" id="PTHR43166:SF9">
    <property type="entry name" value="GLUTAMATE_ASPARTATE IMPORT ATP-BINDING PROTEIN GLTL"/>
    <property type="match status" value="1"/>
</dbReference>
<evidence type="ECO:0000256" key="1">
    <source>
        <dbReference type="ARBA" id="ARBA00004202"/>
    </source>
</evidence>
<gene>
    <name evidence="7" type="ORF">FCC1311_035612</name>
</gene>
<evidence type="ECO:0000256" key="5">
    <source>
        <dbReference type="ARBA" id="ARBA00023136"/>
    </source>
</evidence>
<dbReference type="InterPro" id="IPR003439">
    <property type="entry name" value="ABC_transporter-like_ATP-bd"/>
</dbReference>
<dbReference type="InterPro" id="IPR027417">
    <property type="entry name" value="P-loop_NTPase"/>
</dbReference>
<evidence type="ECO:0000256" key="3">
    <source>
        <dbReference type="ARBA" id="ARBA00022448"/>
    </source>
</evidence>
<name>A0A2R5GAL4_9STRA</name>
<feature type="domain" description="ABC transporter" evidence="6">
    <location>
        <begin position="91"/>
        <end position="137"/>
    </location>
</feature>
<comment type="similarity">
    <text evidence="2">Belongs to the ABC transporter superfamily.</text>
</comment>
<dbReference type="Pfam" id="PF00005">
    <property type="entry name" value="ABC_tran"/>
    <property type="match status" value="1"/>
</dbReference>
<keyword evidence="3" id="KW-0813">Transport</keyword>
<keyword evidence="8" id="KW-1185">Reference proteome</keyword>
<dbReference type="GO" id="GO:0005886">
    <property type="term" value="C:plasma membrane"/>
    <property type="evidence" value="ECO:0007669"/>
    <property type="project" value="UniProtKB-SubCell"/>
</dbReference>
<keyword evidence="7" id="KW-0067">ATP-binding</keyword>
<evidence type="ECO:0000313" key="7">
    <source>
        <dbReference type="EMBL" id="GBG27339.1"/>
    </source>
</evidence>
<comment type="subcellular location">
    <subcellularLocation>
        <location evidence="1">Cell membrane</location>
        <topology evidence="1">Peripheral membrane protein</topology>
    </subcellularLocation>
</comment>
<evidence type="ECO:0000256" key="2">
    <source>
        <dbReference type="ARBA" id="ARBA00005417"/>
    </source>
</evidence>
<dbReference type="GO" id="GO:0016887">
    <property type="term" value="F:ATP hydrolysis activity"/>
    <property type="evidence" value="ECO:0007669"/>
    <property type="project" value="InterPro"/>
</dbReference>
<evidence type="ECO:0000259" key="6">
    <source>
        <dbReference type="Pfam" id="PF00005"/>
    </source>
</evidence>
<keyword evidence="4" id="KW-1003">Cell membrane</keyword>
<keyword evidence="7" id="KW-0547">Nucleotide-binding</keyword>
<dbReference type="EMBL" id="BEYU01000029">
    <property type="protein sequence ID" value="GBG27339.1"/>
    <property type="molecule type" value="Genomic_DNA"/>
</dbReference>
<keyword evidence="5" id="KW-0472">Membrane</keyword>
<dbReference type="GO" id="GO:0005524">
    <property type="term" value="F:ATP binding"/>
    <property type="evidence" value="ECO:0007669"/>
    <property type="project" value="UniProtKB-KW"/>
</dbReference>
<dbReference type="AlphaFoldDB" id="A0A2R5GAL4"/>